<keyword evidence="12" id="KW-1185">Reference proteome</keyword>
<evidence type="ECO:0000256" key="5">
    <source>
        <dbReference type="ARBA" id="ARBA00022989"/>
    </source>
</evidence>
<reference evidence="13" key="1">
    <citation type="submission" date="2025-08" db="UniProtKB">
        <authorList>
            <consortium name="RefSeq"/>
        </authorList>
    </citation>
    <scope>IDENTIFICATION</scope>
    <source>
        <tissue evidence="13">Fruit stalk</tissue>
    </source>
</reference>
<feature type="active site" evidence="8">
    <location>
        <position position="140"/>
    </location>
</feature>
<evidence type="ECO:0000256" key="11">
    <source>
        <dbReference type="SAM" id="Phobius"/>
    </source>
</evidence>
<evidence type="ECO:0000256" key="8">
    <source>
        <dbReference type="PIRSR" id="PIRSR605150-1"/>
    </source>
</evidence>
<keyword evidence="4 11" id="KW-0812">Transmembrane</keyword>
<protein>
    <submittedName>
        <fullName evidence="13">Cellulose synthase-like protein G2</fullName>
    </submittedName>
</protein>
<evidence type="ECO:0000256" key="6">
    <source>
        <dbReference type="ARBA" id="ARBA00023136"/>
    </source>
</evidence>
<dbReference type="GO" id="GO:0071555">
    <property type="term" value="P:cell wall organization"/>
    <property type="evidence" value="ECO:0007669"/>
    <property type="project" value="UniProtKB-KW"/>
</dbReference>
<dbReference type="SUPFAM" id="SSF53448">
    <property type="entry name" value="Nucleotide-diphospho-sugar transferases"/>
    <property type="match status" value="1"/>
</dbReference>
<feature type="transmembrane region" description="Helical" evidence="11">
    <location>
        <begin position="725"/>
        <end position="748"/>
    </location>
</feature>
<accession>A0A6P5YHJ6</accession>
<name>A0A6P5YHJ6_DURZI</name>
<evidence type="ECO:0000256" key="7">
    <source>
        <dbReference type="ARBA" id="ARBA00023316"/>
    </source>
</evidence>
<evidence type="ECO:0000256" key="1">
    <source>
        <dbReference type="ARBA" id="ARBA00004127"/>
    </source>
</evidence>
<feature type="transmembrane region" description="Helical" evidence="11">
    <location>
        <begin position="53"/>
        <end position="72"/>
    </location>
</feature>
<dbReference type="GeneID" id="111291936"/>
<evidence type="ECO:0000256" key="2">
    <source>
        <dbReference type="ARBA" id="ARBA00022676"/>
    </source>
</evidence>
<feature type="active site" evidence="8">
    <location>
        <position position="458"/>
    </location>
</feature>
<dbReference type="InterPro" id="IPR029044">
    <property type="entry name" value="Nucleotide-diphossugar_trans"/>
</dbReference>
<keyword evidence="3" id="KW-0808">Transferase</keyword>
<evidence type="ECO:0000313" key="12">
    <source>
        <dbReference type="Proteomes" id="UP000515121"/>
    </source>
</evidence>
<dbReference type="RefSeq" id="XP_022739807.1">
    <property type="nucleotide sequence ID" value="XM_022884072.1"/>
</dbReference>
<dbReference type="OrthoDB" id="72851at2759"/>
<keyword evidence="6 11" id="KW-0472">Membrane</keyword>
<feature type="binding site" evidence="9">
    <location>
        <position position="111"/>
    </location>
    <ligand>
        <name>UDP-alpha-D-glucose</name>
        <dbReference type="ChEBI" id="CHEBI:58885"/>
    </ligand>
</feature>
<evidence type="ECO:0000256" key="9">
    <source>
        <dbReference type="PIRSR" id="PIRSR605150-2"/>
    </source>
</evidence>
<keyword evidence="5 11" id="KW-1133">Transmembrane helix</keyword>
<dbReference type="GO" id="GO:0016020">
    <property type="term" value="C:membrane"/>
    <property type="evidence" value="ECO:0007669"/>
    <property type="project" value="InterPro"/>
</dbReference>
<evidence type="ECO:0000256" key="3">
    <source>
        <dbReference type="ARBA" id="ARBA00022679"/>
    </source>
</evidence>
<keyword evidence="7" id="KW-0961">Cell wall biogenesis/degradation</keyword>
<organism evidence="12 13">
    <name type="scientific">Durio zibethinus</name>
    <name type="common">Durian</name>
    <dbReference type="NCBI Taxonomy" id="66656"/>
    <lineage>
        <taxon>Eukaryota</taxon>
        <taxon>Viridiplantae</taxon>
        <taxon>Streptophyta</taxon>
        <taxon>Embryophyta</taxon>
        <taxon>Tracheophyta</taxon>
        <taxon>Spermatophyta</taxon>
        <taxon>Magnoliopsida</taxon>
        <taxon>eudicotyledons</taxon>
        <taxon>Gunneridae</taxon>
        <taxon>Pentapetalae</taxon>
        <taxon>rosids</taxon>
        <taxon>malvids</taxon>
        <taxon>Malvales</taxon>
        <taxon>Malvaceae</taxon>
        <taxon>Helicteroideae</taxon>
        <taxon>Durio</taxon>
    </lineage>
</organism>
<proteinExistence type="predicted"/>
<evidence type="ECO:0000256" key="4">
    <source>
        <dbReference type="ARBA" id="ARBA00022692"/>
    </source>
</evidence>
<feature type="transmembrane region" description="Helical" evidence="11">
    <location>
        <begin position="660"/>
        <end position="684"/>
    </location>
</feature>
<feature type="transmembrane region" description="Helical" evidence="11">
    <location>
        <begin position="23"/>
        <end position="41"/>
    </location>
</feature>
<dbReference type="GO" id="GO:0016760">
    <property type="term" value="F:cellulose synthase (UDP-forming) activity"/>
    <property type="evidence" value="ECO:0007669"/>
    <property type="project" value="InterPro"/>
</dbReference>
<keyword evidence="2" id="KW-0328">Glycosyltransferase</keyword>
<dbReference type="AlphaFoldDB" id="A0A6P5YHJ6"/>
<dbReference type="GO" id="GO:0030244">
    <property type="term" value="P:cellulose biosynthetic process"/>
    <property type="evidence" value="ECO:0007669"/>
    <property type="project" value="InterPro"/>
</dbReference>
<dbReference type="Gene3D" id="3.90.550.10">
    <property type="entry name" value="Spore Coat Polysaccharide Biosynthesis Protein SpsA, Chain A"/>
    <property type="match status" value="2"/>
</dbReference>
<dbReference type="FunFam" id="3.90.550.10:FF:000194">
    <property type="entry name" value="Cellulose synthase-like protein G2 isoform A"/>
    <property type="match status" value="1"/>
</dbReference>
<dbReference type="InterPro" id="IPR005150">
    <property type="entry name" value="Cellulose_synth"/>
</dbReference>
<dbReference type="PANTHER" id="PTHR13301">
    <property type="entry name" value="X-BOX TRANSCRIPTION FACTOR-RELATED"/>
    <property type="match status" value="1"/>
</dbReference>
<dbReference type="Proteomes" id="UP000515121">
    <property type="component" value="Unplaced"/>
</dbReference>
<feature type="binding site" evidence="9">
    <location>
        <position position="140"/>
    </location>
    <ligand>
        <name>UDP-alpha-D-glucose</name>
        <dbReference type="ChEBI" id="CHEBI:58885"/>
    </ligand>
</feature>
<evidence type="ECO:0000256" key="10">
    <source>
        <dbReference type="PIRSR" id="PIRSR605150-3"/>
    </source>
</evidence>
<dbReference type="KEGG" id="dzi:111291936"/>
<feature type="transmembrane region" description="Helical" evidence="11">
    <location>
        <begin position="696"/>
        <end position="713"/>
    </location>
</feature>
<feature type="binding site" evidence="10">
    <location>
        <position position="299"/>
    </location>
    <ligand>
        <name>Mn(2+)</name>
        <dbReference type="ChEBI" id="CHEBI:29035"/>
    </ligand>
</feature>
<dbReference type="Pfam" id="PF03552">
    <property type="entry name" value="Cellulose_synt"/>
    <property type="match status" value="2"/>
</dbReference>
<evidence type="ECO:0000313" key="13">
    <source>
        <dbReference type="RefSeq" id="XP_022739807.1"/>
    </source>
</evidence>
<gene>
    <name evidence="13" type="primary">LOC111291936</name>
</gene>
<sequence>MDKTLPLHLCHVHNFSIIINRSYAILHSIAIAFLIYYRVSFLFQETKNRTIPTLPWLLIFTFELLLSLAWLLRQAYGWRPVSRTVFPERLPGDDILPAIDVFICTADPSKEPTVEVMNTVISAMALDYPLEKLHVYLSDDGGSDVTLLGAKEAWNFARSWIPFCRRYGIKTSCPEAYFSGPGDDHGDFQCSEFKAEWRKIEKKYETFRERVTRARGEHCKVAEAAAATTNSRDHPAVIKVIQDYSNEELQEDQVEMPLLVYVSREKRPSHHHNFKAGALNVLLRVSAMMSNSPYILVLDCDMYCNDPTSARQAMCYHFDPEISPSLAFVQFPQTFRNISEDDIYDSQIRSLFKIHWHGLDGLRGPFLSGTNFYLKRAALWDSFSTQEGIDLAALKRSFGPSNEFIKALGQDYKPTFINDGESSSMLLEEAKVLASSSYENQTTWGTKVGFMYFCVLEDYLTGFVLHRKGWKSVYLNPPRPQFLGTSTTNFNDRSIQWTRCASGLVEVAISRFCPLIYGPLRLSLLQTMCYAELAFLPLLSCLPLWGFALIPQLCLLNGIPLYPEVSDPNFSIFLFIFVSSLSKSLYEILITGGRIRTWKNEWRIWMIKAVTCLSYGSLDAVLLKLGMREASFLPTNKVTDYEQFKLYEMGVFDFRAATMFLAPLATIIQVNVASIVGGVVRIMVMEDNGDQWKKMVGQIFLSFYILITNYAVIEGMIIRKDKASIPSSVTLLSAVFSVIILSLGSSILY</sequence>
<comment type="subcellular location">
    <subcellularLocation>
        <location evidence="1">Endomembrane system</location>
        <topology evidence="1">Multi-pass membrane protein</topology>
    </subcellularLocation>
</comment>
<feature type="binding site" evidence="9">
    <location>
        <position position="110"/>
    </location>
    <ligand>
        <name>UDP-alpha-D-glucose</name>
        <dbReference type="ChEBI" id="CHEBI:58885"/>
    </ligand>
</feature>
<feature type="binding site" evidence="10">
    <location>
        <position position="275"/>
    </location>
    <ligand>
        <name>Mn(2+)</name>
        <dbReference type="ChEBI" id="CHEBI:29035"/>
    </ligand>
</feature>
<dbReference type="GO" id="GO:0012505">
    <property type="term" value="C:endomembrane system"/>
    <property type="evidence" value="ECO:0007669"/>
    <property type="project" value="UniProtKB-SubCell"/>
</dbReference>